<dbReference type="Gene3D" id="3.30.1330.40">
    <property type="entry name" value="RutC-like"/>
    <property type="match status" value="1"/>
</dbReference>
<accession>A0A7C3DG38</accession>
<dbReference type="PANTHER" id="PTHR43857:SF1">
    <property type="entry name" value="YJGH FAMILY PROTEIN"/>
    <property type="match status" value="1"/>
</dbReference>
<proteinExistence type="predicted"/>
<dbReference type="Pfam" id="PF01042">
    <property type="entry name" value="Ribonuc_L-PSP"/>
    <property type="match status" value="1"/>
</dbReference>
<protein>
    <submittedName>
        <fullName evidence="1">RidA family protein</fullName>
    </submittedName>
</protein>
<sequence>MEKLEDSWQILQPPGWKPPRGYVNGIAARGRMVFLAGMVGWNHQGVFESDNFVEQARQALQNIVETLAQAGGRPEHVVRLTWFILSKQEYLAQLDALGLAYREVMGRHYPAMSVVEVRALIEDQAKVEIEATAVIPE</sequence>
<dbReference type="AlphaFoldDB" id="A0A7C3DG38"/>
<organism evidence="1">
    <name type="scientific">Meiothermus ruber</name>
    <dbReference type="NCBI Taxonomy" id="277"/>
    <lineage>
        <taxon>Bacteria</taxon>
        <taxon>Thermotogati</taxon>
        <taxon>Deinococcota</taxon>
        <taxon>Deinococci</taxon>
        <taxon>Thermales</taxon>
        <taxon>Thermaceae</taxon>
        <taxon>Meiothermus</taxon>
    </lineage>
</organism>
<dbReference type="OMA" id="GRDYPAM"/>
<name>A0A7C3DG38_MEIRU</name>
<comment type="caution">
    <text evidence="1">The sequence shown here is derived from an EMBL/GenBank/DDBJ whole genome shotgun (WGS) entry which is preliminary data.</text>
</comment>
<evidence type="ECO:0000313" key="1">
    <source>
        <dbReference type="EMBL" id="HFG19795.1"/>
    </source>
</evidence>
<dbReference type="SUPFAM" id="SSF55298">
    <property type="entry name" value="YjgF-like"/>
    <property type="match status" value="1"/>
</dbReference>
<dbReference type="InterPro" id="IPR006175">
    <property type="entry name" value="YjgF/YER057c/UK114"/>
</dbReference>
<dbReference type="CDD" id="cd00448">
    <property type="entry name" value="YjgF_YER057c_UK114_family"/>
    <property type="match status" value="1"/>
</dbReference>
<dbReference type="PANTHER" id="PTHR43857">
    <property type="entry name" value="BLR7761 PROTEIN"/>
    <property type="match status" value="1"/>
</dbReference>
<gene>
    <name evidence="1" type="ORF">ENS82_03610</name>
</gene>
<dbReference type="InterPro" id="IPR035959">
    <property type="entry name" value="RutC-like_sf"/>
</dbReference>
<reference evidence="1" key="1">
    <citation type="journal article" date="2020" name="mSystems">
        <title>Genome- and Community-Level Interaction Insights into Carbon Utilization and Element Cycling Functions of Hydrothermarchaeota in Hydrothermal Sediment.</title>
        <authorList>
            <person name="Zhou Z."/>
            <person name="Liu Y."/>
            <person name="Xu W."/>
            <person name="Pan J."/>
            <person name="Luo Z.H."/>
            <person name="Li M."/>
        </authorList>
    </citation>
    <scope>NUCLEOTIDE SEQUENCE [LARGE SCALE GENOMIC DNA]</scope>
    <source>
        <strain evidence="1">SpSt-524</strain>
    </source>
</reference>
<dbReference type="EMBL" id="DSWI01000010">
    <property type="protein sequence ID" value="HFG19795.1"/>
    <property type="molecule type" value="Genomic_DNA"/>
</dbReference>
<dbReference type="RefSeq" id="WP_013014369.1">
    <property type="nucleotide sequence ID" value="NZ_JAIMAP010000025.1"/>
</dbReference>